<dbReference type="NCBIfam" id="TIGR00125">
    <property type="entry name" value="cyt_tran_rel"/>
    <property type="match status" value="1"/>
</dbReference>
<keyword evidence="4 8" id="KW-0566">Pantothenate biosynthesis</keyword>
<dbReference type="Proteomes" id="UP000052237">
    <property type="component" value="Unassembled WGS sequence"/>
</dbReference>
<comment type="miscellaneous">
    <text evidence="8">The reaction proceeds by a bi uni uni bi ping pong mechanism.</text>
</comment>
<comment type="pathway">
    <text evidence="1 8">Cofactor biosynthesis; (R)-pantothenate biosynthesis; (R)-pantothenate from (R)-pantoate and beta-alanine: step 1/1.</text>
</comment>
<keyword evidence="3 8" id="KW-0436">Ligase</keyword>
<evidence type="ECO:0000313" key="9">
    <source>
        <dbReference type="EMBL" id="CUU87907.1"/>
    </source>
</evidence>
<reference evidence="11 12" key="1">
    <citation type="submission" date="2015-11" db="EMBL/GenBank/DDBJ databases">
        <authorList>
            <consortium name="Pathogen Informatics"/>
        </authorList>
    </citation>
    <scope>NUCLEOTIDE SEQUENCE [LARGE SCALE GENOMIC DNA]</scope>
    <source>
        <strain evidence="10 11">006A-0059</strain>
        <strain evidence="9 12">006A-0191</strain>
    </source>
</reference>
<organism evidence="10 11">
    <name type="scientific">Campylobacter hyointestinalis subsp. hyointestinalis</name>
    <dbReference type="NCBI Taxonomy" id="91352"/>
    <lineage>
        <taxon>Bacteria</taxon>
        <taxon>Pseudomonadati</taxon>
        <taxon>Campylobacterota</taxon>
        <taxon>Epsilonproteobacteria</taxon>
        <taxon>Campylobacterales</taxon>
        <taxon>Campylobacteraceae</taxon>
        <taxon>Campylobacter</taxon>
    </lineage>
</organism>
<evidence type="ECO:0000256" key="4">
    <source>
        <dbReference type="ARBA" id="ARBA00022655"/>
    </source>
</evidence>
<evidence type="ECO:0000256" key="5">
    <source>
        <dbReference type="ARBA" id="ARBA00022741"/>
    </source>
</evidence>
<feature type="binding site" evidence="8">
    <location>
        <position position="150"/>
    </location>
    <ligand>
        <name>(R)-pantoate</name>
        <dbReference type="ChEBI" id="CHEBI:15980"/>
    </ligand>
</feature>
<evidence type="ECO:0000313" key="10">
    <source>
        <dbReference type="EMBL" id="CUU89467.1"/>
    </source>
</evidence>
<accession>A0A9W5EW79</accession>
<evidence type="ECO:0000256" key="1">
    <source>
        <dbReference type="ARBA" id="ARBA00004990"/>
    </source>
</evidence>
<dbReference type="HAMAP" id="MF_00158">
    <property type="entry name" value="PanC"/>
    <property type="match status" value="1"/>
</dbReference>
<feature type="active site" description="Proton donor" evidence="8">
    <location>
        <position position="34"/>
    </location>
</feature>
<comment type="subunit">
    <text evidence="8">Homodimer.</text>
</comment>
<dbReference type="RefSeq" id="WP_059426609.1">
    <property type="nucleotide sequence ID" value="NZ_FAUT01000002.1"/>
</dbReference>
<accession>A0A0S4SYC2</accession>
<keyword evidence="6 8" id="KW-0067">ATP-binding</keyword>
<dbReference type="EC" id="6.3.2.1" evidence="8"/>
<evidence type="ECO:0000256" key="6">
    <source>
        <dbReference type="ARBA" id="ARBA00022840"/>
    </source>
</evidence>
<dbReference type="Pfam" id="PF02569">
    <property type="entry name" value="Pantoate_ligase"/>
    <property type="match status" value="1"/>
</dbReference>
<dbReference type="GO" id="GO:0005524">
    <property type="term" value="F:ATP binding"/>
    <property type="evidence" value="ECO:0007669"/>
    <property type="project" value="UniProtKB-KW"/>
</dbReference>
<dbReference type="SUPFAM" id="SSF52374">
    <property type="entry name" value="Nucleotidylyl transferase"/>
    <property type="match status" value="1"/>
</dbReference>
<name>A0A0S4SYC2_CAMHY</name>
<dbReference type="EMBL" id="FAUW01000005">
    <property type="protein sequence ID" value="CUU87907.1"/>
    <property type="molecule type" value="Genomic_DNA"/>
</dbReference>
<dbReference type="GO" id="GO:0015940">
    <property type="term" value="P:pantothenate biosynthetic process"/>
    <property type="evidence" value="ECO:0007669"/>
    <property type="project" value="UniProtKB-UniRule"/>
</dbReference>
<evidence type="ECO:0000313" key="11">
    <source>
        <dbReference type="Proteomes" id="UP000052237"/>
    </source>
</evidence>
<feature type="binding site" evidence="8">
    <location>
        <begin position="27"/>
        <end position="34"/>
    </location>
    <ligand>
        <name>ATP</name>
        <dbReference type="ChEBI" id="CHEBI:30616"/>
    </ligand>
</feature>
<comment type="caution">
    <text evidence="10">The sequence shown here is derived from an EMBL/GenBank/DDBJ whole genome shotgun (WGS) entry which is preliminary data.</text>
</comment>
<keyword evidence="8" id="KW-0963">Cytoplasm</keyword>
<dbReference type="GO" id="GO:0004592">
    <property type="term" value="F:pantoate-beta-alanine ligase activity"/>
    <property type="evidence" value="ECO:0007669"/>
    <property type="project" value="UniProtKB-UniRule"/>
</dbReference>
<dbReference type="EMBL" id="FAVB01000006">
    <property type="protein sequence ID" value="CUU89467.1"/>
    <property type="molecule type" value="Genomic_DNA"/>
</dbReference>
<gene>
    <name evidence="8 10" type="primary">panC</name>
    <name evidence="10" type="ORF">ERS686654_01997</name>
    <name evidence="9" type="ORF">ERS739220_01821</name>
</gene>
<dbReference type="UniPathway" id="UPA00028">
    <property type="reaction ID" value="UER00005"/>
</dbReference>
<dbReference type="InterPro" id="IPR014729">
    <property type="entry name" value="Rossmann-like_a/b/a_fold"/>
</dbReference>
<dbReference type="Gene3D" id="3.30.1300.10">
    <property type="entry name" value="Pantoate-beta-alanine ligase, C-terminal domain"/>
    <property type="match status" value="1"/>
</dbReference>
<sequence length="273" mass="30233">MQILKSVSEVLEWRKNAKGSVGFVPTMGALHGGHASLIKKSVEQNDNTIVSIFVNPTQFLPGEDLSTYPRNEEADIKICSLSGASAVFFPKESEIYAKDEPLILAPKHLSSVLEGTLRPGHFDGVCRVLNKFFNLIRPDRAYFGKKDAQQLTIVQNMVKNFFLNLEIVPCEIVRGGDGLALSSRNTYLSDSELCYALKLSRALMKASNLIKAGELNSKVIKTAMQESLEPLKVDYAEIVNRDFEAIEKVILGNSIILVAAYVGKTRLIDNLWV</sequence>
<feature type="binding site" evidence="8">
    <location>
        <begin position="181"/>
        <end position="184"/>
    </location>
    <ligand>
        <name>ATP</name>
        <dbReference type="ChEBI" id="CHEBI:30616"/>
    </ligand>
</feature>
<dbReference type="PANTHER" id="PTHR21299">
    <property type="entry name" value="CYTIDYLATE KINASE/PANTOATE-BETA-ALANINE LIGASE"/>
    <property type="match status" value="1"/>
</dbReference>
<comment type="catalytic activity">
    <reaction evidence="7 8">
        <text>(R)-pantoate + beta-alanine + ATP = (R)-pantothenate + AMP + diphosphate + H(+)</text>
        <dbReference type="Rhea" id="RHEA:10912"/>
        <dbReference type="ChEBI" id="CHEBI:15378"/>
        <dbReference type="ChEBI" id="CHEBI:15980"/>
        <dbReference type="ChEBI" id="CHEBI:29032"/>
        <dbReference type="ChEBI" id="CHEBI:30616"/>
        <dbReference type="ChEBI" id="CHEBI:33019"/>
        <dbReference type="ChEBI" id="CHEBI:57966"/>
        <dbReference type="ChEBI" id="CHEBI:456215"/>
        <dbReference type="EC" id="6.3.2.1"/>
    </reaction>
</comment>
<dbReference type="GO" id="GO:0005829">
    <property type="term" value="C:cytosol"/>
    <property type="evidence" value="ECO:0007669"/>
    <property type="project" value="TreeGrafter"/>
</dbReference>
<feature type="binding site" evidence="8">
    <location>
        <position position="58"/>
    </location>
    <ligand>
        <name>(R)-pantoate</name>
        <dbReference type="ChEBI" id="CHEBI:15980"/>
    </ligand>
</feature>
<feature type="binding site" evidence="8">
    <location>
        <position position="58"/>
    </location>
    <ligand>
        <name>beta-alanine</name>
        <dbReference type="ChEBI" id="CHEBI:57966"/>
    </ligand>
</feature>
<evidence type="ECO:0000256" key="8">
    <source>
        <dbReference type="HAMAP-Rule" id="MF_00158"/>
    </source>
</evidence>
<dbReference type="Gene3D" id="3.40.50.620">
    <property type="entry name" value="HUPs"/>
    <property type="match status" value="1"/>
</dbReference>
<feature type="binding site" evidence="8">
    <location>
        <begin position="144"/>
        <end position="147"/>
    </location>
    <ligand>
        <name>ATP</name>
        <dbReference type="ChEBI" id="CHEBI:30616"/>
    </ligand>
</feature>
<evidence type="ECO:0000256" key="3">
    <source>
        <dbReference type="ARBA" id="ARBA00022598"/>
    </source>
</evidence>
<evidence type="ECO:0000256" key="7">
    <source>
        <dbReference type="ARBA" id="ARBA00048258"/>
    </source>
</evidence>
<comment type="subcellular location">
    <subcellularLocation>
        <location evidence="8">Cytoplasm</location>
    </subcellularLocation>
</comment>
<dbReference type="PANTHER" id="PTHR21299:SF1">
    <property type="entry name" value="PANTOATE--BETA-ALANINE LIGASE"/>
    <property type="match status" value="1"/>
</dbReference>
<dbReference type="InterPro" id="IPR004821">
    <property type="entry name" value="Cyt_trans-like"/>
</dbReference>
<dbReference type="AlphaFoldDB" id="A0A0S4SYC2"/>
<feature type="binding site" evidence="8">
    <location>
        <position position="173"/>
    </location>
    <ligand>
        <name>ATP</name>
        <dbReference type="ChEBI" id="CHEBI:30616"/>
    </ligand>
</feature>
<keyword evidence="11" id="KW-1185">Reference proteome</keyword>
<evidence type="ECO:0000313" key="12">
    <source>
        <dbReference type="Proteomes" id="UP000052257"/>
    </source>
</evidence>
<comment type="function">
    <text evidence="8">Catalyzes the condensation of pantoate with beta-alanine in an ATP-dependent reaction via a pantoyl-adenylate intermediate.</text>
</comment>
<dbReference type="InterPro" id="IPR003721">
    <property type="entry name" value="Pantoate_ligase"/>
</dbReference>
<comment type="similarity">
    <text evidence="2 8">Belongs to the pantothenate synthetase family.</text>
</comment>
<dbReference type="Proteomes" id="UP000052257">
    <property type="component" value="Unassembled WGS sequence"/>
</dbReference>
<dbReference type="NCBIfam" id="TIGR00018">
    <property type="entry name" value="panC"/>
    <property type="match status" value="1"/>
</dbReference>
<dbReference type="InterPro" id="IPR042176">
    <property type="entry name" value="Pantoate_ligase_C"/>
</dbReference>
<evidence type="ECO:0000256" key="2">
    <source>
        <dbReference type="ARBA" id="ARBA00009256"/>
    </source>
</evidence>
<dbReference type="CDD" id="cd00560">
    <property type="entry name" value="PanC"/>
    <property type="match status" value="1"/>
</dbReference>
<proteinExistence type="inferred from homology"/>
<keyword evidence="5 8" id="KW-0547">Nucleotide-binding</keyword>
<protein>
    <recommendedName>
        <fullName evidence="8">Pantothenate synthetase</fullName>
        <shortName evidence="8">PS</shortName>
        <ecNumber evidence="8">6.3.2.1</ecNumber>
    </recommendedName>
    <alternativeName>
        <fullName evidence="8">Pantoate--beta-alanine ligase</fullName>
    </alternativeName>
    <alternativeName>
        <fullName evidence="8">Pantoate-activating enzyme</fullName>
    </alternativeName>
</protein>